<dbReference type="InterPro" id="IPR002938">
    <property type="entry name" value="FAD-bd"/>
</dbReference>
<keyword evidence="3" id="KW-0503">Monooxygenase</keyword>
<keyword evidence="4" id="KW-1185">Reference proteome</keyword>
<sequence>MSDDALARCDVVIVGGGPVGLLIAVLLAQRGLEPVVLEQRARIATRPKAVGVHAPGWRVLESAGVAERLEASGVVIVGGAVECAGRVLGRMRFPGDAAVRSVPQHLVEAALEARLAELRPGALRRGLEAVGIESSPGARSTRAGVRVRLLDGAELAADYAVLADGVRSRLRAELGIAWRLRRGSARYAMADVTGPGAGGVAVGGAADARLCFERGGVVEALPIPGGLRWVAHLGRRRVRGSAPGQASEWPDAAAFAAIVEERVGVRLPGDVEPSGFVARQRLAARFAVERIALAGDAAHEISPIGGQGMSLGFRDAEELAEVLAGALAAASPSGAPAGAGAAAPFAAYARRRRRAASRAIRRAAFNMAMGGPARGIRLALRNLAVRLLALPPARAALARVFTMRGL</sequence>
<dbReference type="SUPFAM" id="SSF51905">
    <property type="entry name" value="FAD/NAD(P)-binding domain"/>
    <property type="match status" value="1"/>
</dbReference>
<dbReference type="Proteomes" id="UP000831304">
    <property type="component" value="Chromosome"/>
</dbReference>
<protein>
    <submittedName>
        <fullName evidence="3">FAD-dependent monooxygenase</fullName>
    </submittedName>
</protein>
<dbReference type="EMBL" id="CP094533">
    <property type="protein sequence ID" value="UOE27269.1"/>
    <property type="molecule type" value="Genomic_DNA"/>
</dbReference>
<dbReference type="RefSeq" id="WP_243570111.1">
    <property type="nucleotide sequence ID" value="NZ_BAAARD010000002.1"/>
</dbReference>
<dbReference type="PRINTS" id="PR00420">
    <property type="entry name" value="RNGMNOXGNASE"/>
</dbReference>
<dbReference type="PANTHER" id="PTHR43476:SF3">
    <property type="entry name" value="FAD-BINDING MONOOXYGENASE"/>
    <property type="match status" value="1"/>
</dbReference>
<dbReference type="PANTHER" id="PTHR43476">
    <property type="entry name" value="3-(3-HYDROXY-PHENYL)PROPIONATE/3-HYDROXYCINNAMIC ACID HYDROXYLASE"/>
    <property type="match status" value="1"/>
</dbReference>
<evidence type="ECO:0000259" key="2">
    <source>
        <dbReference type="Pfam" id="PF01494"/>
    </source>
</evidence>
<proteinExistence type="predicted"/>
<dbReference type="InterPro" id="IPR036188">
    <property type="entry name" value="FAD/NAD-bd_sf"/>
</dbReference>
<evidence type="ECO:0000256" key="1">
    <source>
        <dbReference type="ARBA" id="ARBA00023002"/>
    </source>
</evidence>
<evidence type="ECO:0000313" key="4">
    <source>
        <dbReference type="Proteomes" id="UP000831304"/>
    </source>
</evidence>
<dbReference type="Gene3D" id="3.50.50.60">
    <property type="entry name" value="FAD/NAD(P)-binding domain"/>
    <property type="match status" value="2"/>
</dbReference>
<feature type="domain" description="FAD-binding" evidence="2">
    <location>
        <begin position="8"/>
        <end position="333"/>
    </location>
</feature>
<name>A0ABY4AWR9_9MICO</name>
<gene>
    <name evidence="3" type="ORF">MTP13_05660</name>
</gene>
<reference evidence="3 4" key="1">
    <citation type="submission" date="2022-03" db="EMBL/GenBank/DDBJ databases">
        <title>Agromyces sp. isolated from the gut of P. brevitarsis seulensis larvae.</title>
        <authorList>
            <person name="Won M."/>
            <person name="Kwon S.-W."/>
        </authorList>
    </citation>
    <scope>NUCLEOTIDE SEQUENCE [LARGE SCALE GENOMIC DNA]</scope>
    <source>
        <strain evidence="3 4">KACC 16215</strain>
    </source>
</reference>
<dbReference type="Pfam" id="PF01494">
    <property type="entry name" value="FAD_binding_3"/>
    <property type="match status" value="1"/>
</dbReference>
<organism evidence="3 4">
    <name type="scientific">Agromyces soli</name>
    <dbReference type="NCBI Taxonomy" id="659012"/>
    <lineage>
        <taxon>Bacteria</taxon>
        <taxon>Bacillati</taxon>
        <taxon>Actinomycetota</taxon>
        <taxon>Actinomycetes</taxon>
        <taxon>Micrococcales</taxon>
        <taxon>Microbacteriaceae</taxon>
        <taxon>Agromyces</taxon>
    </lineage>
</organism>
<dbReference type="InterPro" id="IPR050631">
    <property type="entry name" value="PheA/TfdB_FAD_monoxygenase"/>
</dbReference>
<keyword evidence="1" id="KW-0560">Oxidoreductase</keyword>
<evidence type="ECO:0000313" key="3">
    <source>
        <dbReference type="EMBL" id="UOE27269.1"/>
    </source>
</evidence>
<dbReference type="GO" id="GO:0004497">
    <property type="term" value="F:monooxygenase activity"/>
    <property type="evidence" value="ECO:0007669"/>
    <property type="project" value="UniProtKB-KW"/>
</dbReference>
<accession>A0ABY4AWR9</accession>